<keyword evidence="1" id="KW-0472">Membrane</keyword>
<dbReference type="RefSeq" id="WP_111230361.1">
    <property type="nucleotide sequence ID" value="NZ_NBIU01000028.1"/>
</dbReference>
<dbReference type="AlphaFoldDB" id="A0A2W6MUJ0"/>
<dbReference type="EMBL" id="NBIU01000028">
    <property type="protein sequence ID" value="PZT47579.1"/>
    <property type="molecule type" value="Genomic_DNA"/>
</dbReference>
<feature type="transmembrane region" description="Helical" evidence="1">
    <location>
        <begin position="45"/>
        <end position="64"/>
    </location>
</feature>
<dbReference type="Proteomes" id="UP000249746">
    <property type="component" value="Unassembled WGS sequence"/>
</dbReference>
<keyword evidence="3" id="KW-1185">Reference proteome</keyword>
<keyword evidence="1" id="KW-0812">Transmembrane</keyword>
<evidence type="ECO:0000313" key="2">
    <source>
        <dbReference type="EMBL" id="PZT47579.1"/>
    </source>
</evidence>
<feature type="transmembrane region" description="Helical" evidence="1">
    <location>
        <begin position="7"/>
        <end position="33"/>
    </location>
</feature>
<accession>A0A2W6MUJ0</accession>
<protein>
    <submittedName>
        <fullName evidence="2">Uncharacterized protein</fullName>
    </submittedName>
</protein>
<keyword evidence="1" id="KW-1133">Transmembrane helix</keyword>
<evidence type="ECO:0000313" key="3">
    <source>
        <dbReference type="Proteomes" id="UP000249746"/>
    </source>
</evidence>
<comment type="caution">
    <text evidence="2">The sequence shown here is derived from an EMBL/GenBank/DDBJ whole genome shotgun (WGS) entry which is preliminary data.</text>
</comment>
<sequence length="131" mass="15549">MTGGWGFLAYVAIFFIIFFAILSFLSLCIFFKWQSFRNFLCSKNFWIAWGFPYLLLFVIICVSGEWSLSKMYISSLSLPLVYFLRKAFIQSHSNLVPNEFSLWIIPISICSFFIHIGLFFIYWILIIYLRN</sequence>
<proteinExistence type="predicted"/>
<evidence type="ECO:0000256" key="1">
    <source>
        <dbReference type="SAM" id="Phobius"/>
    </source>
</evidence>
<organism evidence="2 3">
    <name type="scientific">Helicobacter valdiviensis</name>
    <dbReference type="NCBI Taxonomy" id="1458358"/>
    <lineage>
        <taxon>Bacteria</taxon>
        <taxon>Pseudomonadati</taxon>
        <taxon>Campylobacterota</taxon>
        <taxon>Epsilonproteobacteria</taxon>
        <taxon>Campylobacterales</taxon>
        <taxon>Helicobacteraceae</taxon>
        <taxon>Helicobacter</taxon>
    </lineage>
</organism>
<reference evidence="2 3" key="1">
    <citation type="submission" date="2017-03" db="EMBL/GenBank/DDBJ databases">
        <title>Genomic and clinical evidence uncovers the enterohepatic species Helicobacter valdiviensis as a potential human intestinal pathogen.</title>
        <authorList>
            <person name="Fresia P."/>
            <person name="Jara R."/>
            <person name="Sierra R."/>
            <person name="Ferres I."/>
            <person name="Greif G."/>
            <person name="Iraola G."/>
            <person name="Collado L."/>
        </authorList>
    </citation>
    <scope>NUCLEOTIDE SEQUENCE [LARGE SCALE GENOMIC DNA]</scope>
    <source>
        <strain evidence="2 3">WBE14</strain>
    </source>
</reference>
<name>A0A2W6MUJ0_9HELI</name>
<gene>
    <name evidence="2" type="ORF">B6S12_08420</name>
</gene>
<feature type="transmembrane region" description="Helical" evidence="1">
    <location>
        <begin position="100"/>
        <end position="129"/>
    </location>
</feature>